<organism evidence="2 3">
    <name type="scientific">Xylaria bambusicola</name>
    <dbReference type="NCBI Taxonomy" id="326684"/>
    <lineage>
        <taxon>Eukaryota</taxon>
        <taxon>Fungi</taxon>
        <taxon>Dikarya</taxon>
        <taxon>Ascomycota</taxon>
        <taxon>Pezizomycotina</taxon>
        <taxon>Sordariomycetes</taxon>
        <taxon>Xylariomycetidae</taxon>
        <taxon>Xylariales</taxon>
        <taxon>Xylariaceae</taxon>
        <taxon>Xylaria</taxon>
    </lineage>
</organism>
<accession>A0AAN7ZDX8</accession>
<reference evidence="2 3" key="1">
    <citation type="submission" date="2023-10" db="EMBL/GenBank/DDBJ databases">
        <title>Draft genome sequence of Xylaria bambusicola isolate GMP-LS, the root and basal stem rot pathogen of sugarcane in Indonesia.</title>
        <authorList>
            <person name="Selvaraj P."/>
            <person name="Muralishankar V."/>
            <person name="Muruganantham S."/>
            <person name="Sp S."/>
            <person name="Haryani S."/>
            <person name="Lau K.J.X."/>
            <person name="Naqvi N.I."/>
        </authorList>
    </citation>
    <scope>NUCLEOTIDE SEQUENCE [LARGE SCALE GENOMIC DNA]</scope>
    <source>
        <strain evidence="2">GMP-LS</strain>
    </source>
</reference>
<name>A0AAN7ZDX8_9PEZI</name>
<evidence type="ECO:0000313" key="2">
    <source>
        <dbReference type="EMBL" id="KAK5637176.1"/>
    </source>
</evidence>
<gene>
    <name evidence="2" type="ORF">RRF57_012888</name>
</gene>
<protein>
    <submittedName>
        <fullName evidence="2">Uncharacterized protein</fullName>
    </submittedName>
</protein>
<proteinExistence type="predicted"/>
<dbReference type="AlphaFoldDB" id="A0AAN7ZDX8"/>
<dbReference type="Proteomes" id="UP001305414">
    <property type="component" value="Unassembled WGS sequence"/>
</dbReference>
<comment type="caution">
    <text evidence="2">The sequence shown here is derived from an EMBL/GenBank/DDBJ whole genome shotgun (WGS) entry which is preliminary data.</text>
</comment>
<keyword evidence="1" id="KW-0472">Membrane</keyword>
<sequence length="160" mass="18277">MKGRSPQEETAFREARAHRRSGLASEAARFGHAAAEAGLSEILRKGLKRHFTEIRVVWYDFTTSFFFEIIWLLFYFTLGFAQIGYSLRSQIENSEISTSPKFGQILPLTLVLLPFLSLMEAYSGEQPQQRCFVLKRDQFVATALVSKAYKKRAAAFRLQA</sequence>
<evidence type="ECO:0000313" key="3">
    <source>
        <dbReference type="Proteomes" id="UP001305414"/>
    </source>
</evidence>
<evidence type="ECO:0000256" key="1">
    <source>
        <dbReference type="SAM" id="Phobius"/>
    </source>
</evidence>
<dbReference type="EMBL" id="JAWHQM010000095">
    <property type="protein sequence ID" value="KAK5637176.1"/>
    <property type="molecule type" value="Genomic_DNA"/>
</dbReference>
<feature type="transmembrane region" description="Helical" evidence="1">
    <location>
        <begin position="65"/>
        <end position="85"/>
    </location>
</feature>
<keyword evidence="1" id="KW-0812">Transmembrane</keyword>
<keyword evidence="1" id="KW-1133">Transmembrane helix</keyword>
<feature type="transmembrane region" description="Helical" evidence="1">
    <location>
        <begin position="105"/>
        <end position="122"/>
    </location>
</feature>
<keyword evidence="3" id="KW-1185">Reference proteome</keyword>